<dbReference type="AlphaFoldDB" id="A0A0K1JGJ5"/>
<dbReference type="Gene3D" id="2.30.110.10">
    <property type="entry name" value="Electron Transport, Fmn-binding Protein, Chain A"/>
    <property type="match status" value="1"/>
</dbReference>
<dbReference type="InterPro" id="IPR012349">
    <property type="entry name" value="Split_barrel_FMN-bd"/>
</dbReference>
<dbReference type="KEGG" id="lmoi:VV02_08150"/>
<sequence length="149" mass="16502">MTDPAPRTFEQRKQDTLARLEKDVDAWIATAGDEGPYLVPLSYLWDGATVLLATPARSATGRNLDASQQVRLGIGATRDVVLVEGVSETIEVADLPTEVGDAFAAHTGFEPRTLRGYRFFRVTPQRIQAWREVDELAGRDLMRDGTWLA</sequence>
<dbReference type="Proteomes" id="UP000066480">
    <property type="component" value="Chromosome"/>
</dbReference>
<dbReference type="OrthoDB" id="3627463at2"/>
<dbReference type="RefSeq" id="WP_052590908.1">
    <property type="nucleotide sequence ID" value="NZ_CP011112.1"/>
</dbReference>
<evidence type="ECO:0000259" key="1">
    <source>
        <dbReference type="Pfam" id="PF01243"/>
    </source>
</evidence>
<dbReference type="SUPFAM" id="SSF50475">
    <property type="entry name" value="FMN-binding split barrel"/>
    <property type="match status" value="1"/>
</dbReference>
<gene>
    <name evidence="2" type="ORF">VV02_08150</name>
</gene>
<dbReference type="STRING" id="571913.VV02_08150"/>
<dbReference type="InterPro" id="IPR011576">
    <property type="entry name" value="Pyridox_Oxase_N"/>
</dbReference>
<feature type="domain" description="Pyridoxamine 5'-phosphate oxidase N-terminal" evidence="1">
    <location>
        <begin position="25"/>
        <end position="130"/>
    </location>
</feature>
<accession>A0A0K1JGJ5</accession>
<evidence type="ECO:0000313" key="3">
    <source>
        <dbReference type="Proteomes" id="UP000066480"/>
    </source>
</evidence>
<dbReference type="Pfam" id="PF01243">
    <property type="entry name" value="PNPOx_N"/>
    <property type="match status" value="1"/>
</dbReference>
<protein>
    <submittedName>
        <fullName evidence="2">Pyridoxamine 5'-phosphate oxidase</fullName>
    </submittedName>
</protein>
<keyword evidence="3" id="KW-1185">Reference proteome</keyword>
<organism evidence="2 3">
    <name type="scientific">Luteipulveratus mongoliensis</name>
    <dbReference type="NCBI Taxonomy" id="571913"/>
    <lineage>
        <taxon>Bacteria</taxon>
        <taxon>Bacillati</taxon>
        <taxon>Actinomycetota</taxon>
        <taxon>Actinomycetes</taxon>
        <taxon>Micrococcales</taxon>
        <taxon>Dermacoccaceae</taxon>
        <taxon>Luteipulveratus</taxon>
    </lineage>
</organism>
<name>A0A0K1JGJ5_9MICO</name>
<reference evidence="2 3" key="1">
    <citation type="submission" date="2015-03" db="EMBL/GenBank/DDBJ databases">
        <title>Luteipulveratus halotolerans sp. nov., a novel actinobacterium (Dermacoccaceae) from Sarawak, Malaysia.</title>
        <authorList>
            <person name="Juboi H."/>
            <person name="Basik A."/>
            <person name="Shamsul S.S."/>
            <person name="Arnold P."/>
            <person name="Schmitt E.K."/>
            <person name="Sanglier J.-J."/>
            <person name="Yeo T."/>
        </authorList>
    </citation>
    <scope>NUCLEOTIDE SEQUENCE [LARGE SCALE GENOMIC DNA]</scope>
    <source>
        <strain evidence="2 3">MN07-A0370</strain>
    </source>
</reference>
<evidence type="ECO:0000313" key="2">
    <source>
        <dbReference type="EMBL" id="AKU15831.1"/>
    </source>
</evidence>
<proteinExistence type="predicted"/>
<dbReference type="EMBL" id="CP011112">
    <property type="protein sequence ID" value="AKU15831.1"/>
    <property type="molecule type" value="Genomic_DNA"/>
</dbReference>